<evidence type="ECO:0000313" key="2">
    <source>
        <dbReference type="Proteomes" id="UP000016567"/>
    </source>
</evidence>
<dbReference type="RefSeq" id="WP_021708714.1">
    <property type="nucleotide sequence ID" value="NZ_BAOB01000419.1"/>
</dbReference>
<accession>U3A4L6</accession>
<dbReference type="OrthoDB" id="9999367at2"/>
<dbReference type="Proteomes" id="UP000016567">
    <property type="component" value="Unassembled WGS sequence"/>
</dbReference>
<organism evidence="1 2">
    <name type="scientific">Vibrio azureus NBRC 104587</name>
    <dbReference type="NCBI Taxonomy" id="1219077"/>
    <lineage>
        <taxon>Bacteria</taxon>
        <taxon>Pseudomonadati</taxon>
        <taxon>Pseudomonadota</taxon>
        <taxon>Gammaproteobacteria</taxon>
        <taxon>Vibrionales</taxon>
        <taxon>Vibrionaceae</taxon>
        <taxon>Vibrio</taxon>
    </lineage>
</organism>
<dbReference type="EMBL" id="BATL01000017">
    <property type="protein sequence ID" value="GAD74936.1"/>
    <property type="molecule type" value="Genomic_DNA"/>
</dbReference>
<proteinExistence type="predicted"/>
<comment type="caution">
    <text evidence="1">The sequence shown here is derived from an EMBL/GenBank/DDBJ whole genome shotgun (WGS) entry which is preliminary data.</text>
</comment>
<name>U3A4L6_9VIBR</name>
<sequence>MSDTDPIDAESLEHALVSLRSISSILSLALEGENRKTEQYAAIEGAIQLADFQERKLSKLLRNPY</sequence>
<keyword evidence="2" id="KW-1185">Reference proteome</keyword>
<dbReference type="AlphaFoldDB" id="U3A4L6"/>
<gene>
    <name evidence="1" type="ORF">VAZ01S_017_00310</name>
</gene>
<reference evidence="1 2" key="1">
    <citation type="submission" date="2013-09" db="EMBL/GenBank/DDBJ databases">
        <title>Whole genome shotgun sequence of Vibrio azureus NBRC 104587.</title>
        <authorList>
            <person name="Isaki S."/>
            <person name="Hosoyama A."/>
            <person name="Numata M."/>
            <person name="Hashimoto M."/>
            <person name="Hosoyama Y."/>
            <person name="Tsuchikane K."/>
            <person name="Noguchi M."/>
            <person name="Hirakata S."/>
            <person name="Ichikawa N."/>
            <person name="Ohji S."/>
            <person name="Yamazoe A."/>
            <person name="Fujita N."/>
        </authorList>
    </citation>
    <scope>NUCLEOTIDE SEQUENCE [LARGE SCALE GENOMIC DNA]</scope>
    <source>
        <strain evidence="1 2">NBRC 104587</strain>
    </source>
</reference>
<protein>
    <submittedName>
        <fullName evidence="1">Uncharacterized protein</fullName>
    </submittedName>
</protein>
<evidence type="ECO:0000313" key="1">
    <source>
        <dbReference type="EMBL" id="GAD74936.1"/>
    </source>
</evidence>
<dbReference type="STRING" id="1219077.VAZ01S_017_00310"/>